<feature type="signal peptide" evidence="1">
    <location>
        <begin position="1"/>
        <end position="20"/>
    </location>
</feature>
<protein>
    <submittedName>
        <fullName evidence="2">Uncharacterized protein</fullName>
    </submittedName>
</protein>
<dbReference type="EMBL" id="BQNB010009856">
    <property type="protein sequence ID" value="GJS69351.1"/>
    <property type="molecule type" value="Genomic_DNA"/>
</dbReference>
<reference evidence="2" key="1">
    <citation type="journal article" date="2022" name="Int. J. Mol. Sci.">
        <title>Draft Genome of Tanacetum Coccineum: Genomic Comparison of Closely Related Tanacetum-Family Plants.</title>
        <authorList>
            <person name="Yamashiro T."/>
            <person name="Shiraishi A."/>
            <person name="Nakayama K."/>
            <person name="Satake H."/>
        </authorList>
    </citation>
    <scope>NUCLEOTIDE SEQUENCE</scope>
</reference>
<keyword evidence="1" id="KW-0732">Signal</keyword>
<proteinExistence type="predicted"/>
<accession>A0ABQ4XW54</accession>
<feature type="chain" id="PRO_5046738461" evidence="1">
    <location>
        <begin position="21"/>
        <end position="384"/>
    </location>
</feature>
<organism evidence="2 3">
    <name type="scientific">Tanacetum coccineum</name>
    <dbReference type="NCBI Taxonomy" id="301880"/>
    <lineage>
        <taxon>Eukaryota</taxon>
        <taxon>Viridiplantae</taxon>
        <taxon>Streptophyta</taxon>
        <taxon>Embryophyta</taxon>
        <taxon>Tracheophyta</taxon>
        <taxon>Spermatophyta</taxon>
        <taxon>Magnoliopsida</taxon>
        <taxon>eudicotyledons</taxon>
        <taxon>Gunneridae</taxon>
        <taxon>Pentapetalae</taxon>
        <taxon>asterids</taxon>
        <taxon>campanulids</taxon>
        <taxon>Asterales</taxon>
        <taxon>Asteraceae</taxon>
        <taxon>Asteroideae</taxon>
        <taxon>Anthemideae</taxon>
        <taxon>Anthemidinae</taxon>
        <taxon>Tanacetum</taxon>
    </lineage>
</organism>
<comment type="caution">
    <text evidence="2">The sequence shown here is derived from an EMBL/GenBank/DDBJ whole genome shotgun (WGS) entry which is preliminary data.</text>
</comment>
<gene>
    <name evidence="2" type="ORF">Tco_0702192</name>
</gene>
<evidence type="ECO:0000256" key="1">
    <source>
        <dbReference type="SAM" id="SignalP"/>
    </source>
</evidence>
<reference evidence="2" key="2">
    <citation type="submission" date="2022-01" db="EMBL/GenBank/DDBJ databases">
        <authorList>
            <person name="Yamashiro T."/>
            <person name="Shiraishi A."/>
            <person name="Satake H."/>
            <person name="Nakayama K."/>
        </authorList>
    </citation>
    <scope>NUCLEOTIDE SEQUENCE</scope>
</reference>
<evidence type="ECO:0000313" key="2">
    <source>
        <dbReference type="EMBL" id="GJS69351.1"/>
    </source>
</evidence>
<keyword evidence="3" id="KW-1185">Reference proteome</keyword>
<dbReference type="Proteomes" id="UP001151760">
    <property type="component" value="Unassembled WGS sequence"/>
</dbReference>
<evidence type="ECO:0000313" key="3">
    <source>
        <dbReference type="Proteomes" id="UP001151760"/>
    </source>
</evidence>
<name>A0ABQ4XW54_9ASTR</name>
<sequence>MHRRLPHLNFGAIIIVAIHANVQRNPQTKSEDTNHEKLYLLHMDLMWPISVASVNGKKYIPDDPSTLKATVRRIRIDKELSLFIRHLRDINVQWHSQKHQLQRSPQQNGVVKDEIVRLIEAASVLSFPIYQQLTRRIIETIHDDSDELTAKASDQLAFQTPHHEMTPVSSIQDSAKPPPSQHHLYHLRYLTWDFMISTNIDESLKSPPYVNYKHQTPRAWYDMLSSFLISNDFSKGSVDPTLFNTVEQANETSTVPIYVDDNILHAMNLVDPNDTPMVEKSKLDKDKEGKAVDPSHYRGMIGTLRKLNSNPLSYSQCGSIAGYVKHASTSWQYTTLVERLVSWSSKRQKSACDSQSKLNIIAVVPGMLSFTPDTLKQLADEVDE</sequence>